<dbReference type="AlphaFoldDB" id="A0A5S3YM78"/>
<protein>
    <submittedName>
        <fullName evidence="1">Peptide ABC transporter permease</fullName>
    </submittedName>
</protein>
<proteinExistence type="predicted"/>
<comment type="caution">
    <text evidence="1">The sequence shown here is derived from an EMBL/GenBank/DDBJ whole genome shotgun (WGS) entry which is preliminary data.</text>
</comment>
<dbReference type="Proteomes" id="UP000307362">
    <property type="component" value="Unassembled WGS sequence"/>
</dbReference>
<sequence>MLIKLAWKSTLNRKARVALTLVTIAISVMLLLSVERVSQDAKSSFANTISGTDLIVGARTGDIQLLLSSVFRIGHANNAVHWQSYEYIKAHRGVAWSI</sequence>
<name>A0A5S3YM78_9GAMM</name>
<feature type="non-terminal residue" evidence="1">
    <location>
        <position position="98"/>
    </location>
</feature>
<reference evidence="2" key="2">
    <citation type="submission" date="2019-06" db="EMBL/GenBank/DDBJ databases">
        <title>Co-occurence of chitin degradation, pigmentation and bioactivity in marine Pseudoalteromonas.</title>
        <authorList>
            <person name="Sonnenschein E.C."/>
            <person name="Bech P.K."/>
        </authorList>
    </citation>
    <scope>NUCLEOTIDE SEQUENCE [LARGE SCALE GENOMIC DNA]</scope>
    <source>
        <strain evidence="2">S1189</strain>
    </source>
</reference>
<dbReference type="EMBL" id="PNCM01000133">
    <property type="protein sequence ID" value="TMP77143.1"/>
    <property type="molecule type" value="Genomic_DNA"/>
</dbReference>
<evidence type="ECO:0000313" key="1">
    <source>
        <dbReference type="EMBL" id="TMP77143.1"/>
    </source>
</evidence>
<reference evidence="1 2" key="1">
    <citation type="submission" date="2017-12" db="EMBL/GenBank/DDBJ databases">
        <authorList>
            <person name="Paulsen S."/>
            <person name="Gram L.K."/>
        </authorList>
    </citation>
    <scope>NUCLEOTIDE SEQUENCE [LARGE SCALE GENOMIC DNA]</scope>
    <source>
        <strain evidence="1 2">S1189</strain>
    </source>
</reference>
<evidence type="ECO:0000313" key="2">
    <source>
        <dbReference type="Proteomes" id="UP000307362"/>
    </source>
</evidence>
<organism evidence="1 2">
    <name type="scientific">Pseudoalteromonas phenolica</name>
    <dbReference type="NCBI Taxonomy" id="161398"/>
    <lineage>
        <taxon>Bacteria</taxon>
        <taxon>Pseudomonadati</taxon>
        <taxon>Pseudomonadota</taxon>
        <taxon>Gammaproteobacteria</taxon>
        <taxon>Alteromonadales</taxon>
        <taxon>Pseudoalteromonadaceae</taxon>
        <taxon>Pseudoalteromonas</taxon>
    </lineage>
</organism>
<accession>A0A5S3YM78</accession>
<gene>
    <name evidence="1" type="ORF">CWB73_20700</name>
</gene>